<keyword evidence="2" id="KW-0004">4Fe-4S</keyword>
<dbReference type="RefSeq" id="WP_125727567.1">
    <property type="nucleotide sequence ID" value="NZ_QHKI01000023.1"/>
</dbReference>
<dbReference type="NCBIfam" id="NF038283">
    <property type="entry name" value="viperin_w_prok"/>
    <property type="match status" value="1"/>
</dbReference>
<evidence type="ECO:0000256" key="7">
    <source>
        <dbReference type="ARBA" id="ARBA00023118"/>
    </source>
</evidence>
<evidence type="ECO:0000256" key="1">
    <source>
        <dbReference type="ARBA" id="ARBA00001966"/>
    </source>
</evidence>
<dbReference type="PANTHER" id="PTHR21339:SF0">
    <property type="entry name" value="S-ADENOSYLMETHIONINE-DEPENDENT NUCLEOTIDE DEHYDRATASE RSAD2"/>
    <property type="match status" value="1"/>
</dbReference>
<dbReference type="Pfam" id="PF04055">
    <property type="entry name" value="Radical_SAM"/>
    <property type="match status" value="1"/>
</dbReference>
<dbReference type="SFLD" id="SFLDG01067">
    <property type="entry name" value="SPASM/twitch_domain_containing"/>
    <property type="match status" value="1"/>
</dbReference>
<dbReference type="GO" id="GO:0003824">
    <property type="term" value="F:catalytic activity"/>
    <property type="evidence" value="ECO:0007669"/>
    <property type="project" value="InterPro"/>
</dbReference>
<proteinExistence type="predicted"/>
<dbReference type="EMBL" id="QHKI01000023">
    <property type="protein sequence ID" value="RSM82182.1"/>
    <property type="molecule type" value="Genomic_DNA"/>
</dbReference>
<evidence type="ECO:0000259" key="9">
    <source>
        <dbReference type="PROSITE" id="PS51918"/>
    </source>
</evidence>
<accession>A0A428Z5Q7</accession>
<name>A0A428Z5Q7_KIBAR</name>
<organism evidence="10 11">
    <name type="scientific">Kibdelosporangium aridum</name>
    <dbReference type="NCBI Taxonomy" id="2030"/>
    <lineage>
        <taxon>Bacteria</taxon>
        <taxon>Bacillati</taxon>
        <taxon>Actinomycetota</taxon>
        <taxon>Actinomycetes</taxon>
        <taxon>Pseudonocardiales</taxon>
        <taxon>Pseudonocardiaceae</taxon>
        <taxon>Kibdelosporangium</taxon>
    </lineage>
</organism>
<dbReference type="InterPro" id="IPR013785">
    <property type="entry name" value="Aldolase_TIM"/>
</dbReference>
<keyword evidence="3" id="KW-0949">S-adenosyl-L-methionine</keyword>
<evidence type="ECO:0000256" key="4">
    <source>
        <dbReference type="ARBA" id="ARBA00022723"/>
    </source>
</evidence>
<keyword evidence="5" id="KW-0408">Iron</keyword>
<feature type="domain" description="Radical SAM core" evidence="9">
    <location>
        <begin position="5"/>
        <end position="229"/>
    </location>
</feature>
<dbReference type="GO" id="GO:0051607">
    <property type="term" value="P:defense response to virus"/>
    <property type="evidence" value="ECO:0007669"/>
    <property type="project" value="UniProtKB-KW"/>
</dbReference>
<dbReference type="Proteomes" id="UP000287547">
    <property type="component" value="Unassembled WGS sequence"/>
</dbReference>
<keyword evidence="4" id="KW-0479">Metal-binding</keyword>
<dbReference type="GO" id="GO:0051539">
    <property type="term" value="F:4 iron, 4 sulfur cluster binding"/>
    <property type="evidence" value="ECO:0007669"/>
    <property type="project" value="UniProtKB-KW"/>
</dbReference>
<dbReference type="InterPro" id="IPR058240">
    <property type="entry name" value="rSAM_sf"/>
</dbReference>
<keyword evidence="7" id="KW-0051">Antiviral defense</keyword>
<dbReference type="AlphaFoldDB" id="A0A428Z5Q7"/>
<dbReference type="GO" id="GO:0046872">
    <property type="term" value="F:metal ion binding"/>
    <property type="evidence" value="ECO:0007669"/>
    <property type="project" value="UniProtKB-KW"/>
</dbReference>
<evidence type="ECO:0000256" key="5">
    <source>
        <dbReference type="ARBA" id="ARBA00023004"/>
    </source>
</evidence>
<dbReference type="SUPFAM" id="SSF102114">
    <property type="entry name" value="Radical SAM enzymes"/>
    <property type="match status" value="1"/>
</dbReference>
<dbReference type="InterPro" id="IPR051196">
    <property type="entry name" value="RSAD2/Viperin_antiviral"/>
</dbReference>
<comment type="cofactor">
    <cofactor evidence="1">
        <name>[4Fe-4S] cluster</name>
        <dbReference type="ChEBI" id="CHEBI:49883"/>
    </cofactor>
</comment>
<evidence type="ECO:0000256" key="6">
    <source>
        <dbReference type="ARBA" id="ARBA00023014"/>
    </source>
</evidence>
<gene>
    <name evidence="10" type="ORF">DMH04_26230</name>
</gene>
<dbReference type="SFLD" id="SFLDG01088">
    <property type="entry name" value="antiviral_proteins"/>
    <property type="match status" value="1"/>
</dbReference>
<evidence type="ECO:0000313" key="10">
    <source>
        <dbReference type="EMBL" id="RSM82182.1"/>
    </source>
</evidence>
<dbReference type="InterPro" id="IPR007197">
    <property type="entry name" value="rSAM"/>
</dbReference>
<evidence type="ECO:0000313" key="11">
    <source>
        <dbReference type="Proteomes" id="UP000287547"/>
    </source>
</evidence>
<dbReference type="InterPro" id="IPR006638">
    <property type="entry name" value="Elp3/MiaA/NifB-like_rSAM"/>
</dbReference>
<keyword evidence="6" id="KW-0411">Iron-sulfur</keyword>
<dbReference type="SFLD" id="SFLDS00029">
    <property type="entry name" value="Radical_SAM"/>
    <property type="match status" value="1"/>
</dbReference>
<dbReference type="PROSITE" id="PS51918">
    <property type="entry name" value="RADICAL_SAM"/>
    <property type="match status" value="1"/>
</dbReference>
<dbReference type="OrthoDB" id="9782387at2"/>
<evidence type="ECO:0000256" key="3">
    <source>
        <dbReference type="ARBA" id="ARBA00022691"/>
    </source>
</evidence>
<evidence type="ECO:0000256" key="8">
    <source>
        <dbReference type="ARBA" id="ARBA00039667"/>
    </source>
</evidence>
<reference evidence="10 11" key="1">
    <citation type="submission" date="2018-05" db="EMBL/GenBank/DDBJ databases">
        <title>Evolution of GPA BGCs.</title>
        <authorList>
            <person name="Waglechner N."/>
            <person name="Wright G.D."/>
        </authorList>
    </citation>
    <scope>NUCLEOTIDE SEQUENCE [LARGE SCALE GENOMIC DNA]</scope>
    <source>
        <strain evidence="10 11">A82846</strain>
    </source>
</reference>
<comment type="caution">
    <text evidence="10">The sequence shown here is derived from an EMBL/GenBank/DDBJ whole genome shotgun (WGS) entry which is preliminary data.</text>
</comment>
<sequence>MISSAQSGQSSYVPSVNYHLWQACNMRCRFCFATFQGVRQNVLPEGHLDRYDALRIVRALARAGFVKINFAGGEPFLCPWLGELVAYAKKLGMVTSVVTNGSYFDRDGAAHLLEHLDWLVLSVDSLDPETLRTTGRVAAHRPMSMRRYLDICRDVAVAGVRLKINTVVTSANYDEDFTEFIRRARPHRWKIMQMLPLEGPDSRRADDLIVSGEDFDHFVAKNRRVKKYRVVVVPETNADMVGSYVMIDPAGRFYDNVSGEYRYSRPILDVGVKKAFSQISFSSERFLARGGLYDFLDRWASPRIGEAARTGTRISHAIKLGVGLSMRRDLTAAEMASCDAWWPYHSVPAGR</sequence>
<dbReference type="CDD" id="cd01335">
    <property type="entry name" value="Radical_SAM"/>
    <property type="match status" value="1"/>
</dbReference>
<evidence type="ECO:0000256" key="2">
    <source>
        <dbReference type="ARBA" id="ARBA00022485"/>
    </source>
</evidence>
<protein>
    <recommendedName>
        <fullName evidence="8">S-adenosylmethionine-dependent nucleotide dehydratase</fullName>
    </recommendedName>
</protein>
<dbReference type="PANTHER" id="PTHR21339">
    <property type="entry name" value="RADICAL S-ADENOSYL METHIONINE DOMAIN-CONTAINING PROTEIN 2"/>
    <property type="match status" value="1"/>
</dbReference>
<dbReference type="SMART" id="SM00729">
    <property type="entry name" value="Elp3"/>
    <property type="match status" value="1"/>
</dbReference>
<dbReference type="Gene3D" id="3.20.20.70">
    <property type="entry name" value="Aldolase class I"/>
    <property type="match status" value="1"/>
</dbReference>